<dbReference type="Proteomes" id="UP000250321">
    <property type="component" value="Unassembled WGS sequence"/>
</dbReference>
<dbReference type="AlphaFoldDB" id="A0A314YL00"/>
<protein>
    <submittedName>
        <fullName evidence="1">Uncharacterized protein</fullName>
    </submittedName>
</protein>
<reference evidence="1 2" key="1">
    <citation type="submission" date="2018-02" db="EMBL/GenBank/DDBJ databases">
        <title>Draft genome of wild Prunus yedoensis var. nudiflora.</title>
        <authorList>
            <person name="Baek S."/>
            <person name="Kim J.-H."/>
            <person name="Choi K."/>
            <person name="Kim G.-B."/>
            <person name="Cho A."/>
            <person name="Jang H."/>
            <person name="Shin C.-H."/>
            <person name="Yu H.-J."/>
            <person name="Mun J.-H."/>
        </authorList>
    </citation>
    <scope>NUCLEOTIDE SEQUENCE [LARGE SCALE GENOMIC DNA]</scope>
    <source>
        <strain evidence="2">cv. Jeju island</strain>
        <tissue evidence="1">Leaf</tissue>
    </source>
</reference>
<accession>A0A314YL00</accession>
<name>A0A314YL00_PRUYE</name>
<evidence type="ECO:0000313" key="2">
    <source>
        <dbReference type="Proteomes" id="UP000250321"/>
    </source>
</evidence>
<dbReference type="STRING" id="2094558.A0A314YL00"/>
<dbReference type="EMBL" id="PJQY01000928">
    <property type="protein sequence ID" value="PQQ06850.1"/>
    <property type="molecule type" value="Genomic_DNA"/>
</dbReference>
<proteinExistence type="predicted"/>
<comment type="caution">
    <text evidence="1">The sequence shown here is derived from an EMBL/GenBank/DDBJ whole genome shotgun (WGS) entry which is preliminary data.</text>
</comment>
<gene>
    <name evidence="1" type="ORF">Pyn_32977</name>
</gene>
<evidence type="ECO:0000313" key="1">
    <source>
        <dbReference type="EMBL" id="PQQ06850.1"/>
    </source>
</evidence>
<sequence>MHWIKDLQLHPSKIKILLKFPGQNQGSESHSIQTLPLLVSGGDSSMSAGSASTSSWSSSWSWLDNIGNSNANQTTQATAWGLVIVTATLEGRSEHIKILGYLGRCRTISLEARHNSNNWFLCWS</sequence>
<keyword evidence="2" id="KW-1185">Reference proteome</keyword>
<organism evidence="1 2">
    <name type="scientific">Prunus yedoensis var. nudiflora</name>
    <dbReference type="NCBI Taxonomy" id="2094558"/>
    <lineage>
        <taxon>Eukaryota</taxon>
        <taxon>Viridiplantae</taxon>
        <taxon>Streptophyta</taxon>
        <taxon>Embryophyta</taxon>
        <taxon>Tracheophyta</taxon>
        <taxon>Spermatophyta</taxon>
        <taxon>Magnoliopsida</taxon>
        <taxon>eudicotyledons</taxon>
        <taxon>Gunneridae</taxon>
        <taxon>Pentapetalae</taxon>
        <taxon>rosids</taxon>
        <taxon>fabids</taxon>
        <taxon>Rosales</taxon>
        <taxon>Rosaceae</taxon>
        <taxon>Amygdaloideae</taxon>
        <taxon>Amygdaleae</taxon>
        <taxon>Prunus</taxon>
    </lineage>
</organism>